<keyword evidence="2" id="KW-1185">Reference proteome</keyword>
<evidence type="ECO:0000313" key="2">
    <source>
        <dbReference type="Proteomes" id="UP000000311"/>
    </source>
</evidence>
<dbReference type="Proteomes" id="UP000000311">
    <property type="component" value="Unassembled WGS sequence"/>
</dbReference>
<protein>
    <submittedName>
        <fullName evidence="1">Uncharacterized protein</fullName>
    </submittedName>
</protein>
<evidence type="ECO:0000313" key="1">
    <source>
        <dbReference type="EMBL" id="EFN64742.1"/>
    </source>
</evidence>
<feature type="non-terminal residue" evidence="1">
    <location>
        <position position="1"/>
    </location>
</feature>
<dbReference type="AlphaFoldDB" id="E2AP96"/>
<organism evidence="2">
    <name type="scientific">Camponotus floridanus</name>
    <name type="common">Florida carpenter ant</name>
    <dbReference type="NCBI Taxonomy" id="104421"/>
    <lineage>
        <taxon>Eukaryota</taxon>
        <taxon>Metazoa</taxon>
        <taxon>Ecdysozoa</taxon>
        <taxon>Arthropoda</taxon>
        <taxon>Hexapoda</taxon>
        <taxon>Insecta</taxon>
        <taxon>Pterygota</taxon>
        <taxon>Neoptera</taxon>
        <taxon>Endopterygota</taxon>
        <taxon>Hymenoptera</taxon>
        <taxon>Apocrita</taxon>
        <taxon>Aculeata</taxon>
        <taxon>Formicoidea</taxon>
        <taxon>Formicidae</taxon>
        <taxon>Formicinae</taxon>
        <taxon>Camponotus</taxon>
    </lineage>
</organism>
<gene>
    <name evidence="1" type="ORF">EAG_08183</name>
</gene>
<feature type="non-terminal residue" evidence="1">
    <location>
        <position position="102"/>
    </location>
</feature>
<dbReference type="InParanoid" id="E2AP96"/>
<accession>E2AP96</accession>
<name>E2AP96_CAMFO</name>
<sequence length="102" mass="11873">ENTFFEGTKCKISLQDIVAILICFVLQMKVTEVIQNLRSWCHQRGDKELSCGTVVDYYSYCREIAEIISSHHVKPFGGKDKTVQIDETFLTKRKYHRGRLTE</sequence>
<proteinExistence type="predicted"/>
<dbReference type="EMBL" id="GL441484">
    <property type="protein sequence ID" value="EFN64742.1"/>
    <property type="molecule type" value="Genomic_DNA"/>
</dbReference>
<reference evidence="1 2" key="1">
    <citation type="journal article" date="2010" name="Science">
        <title>Genomic comparison of the ants Camponotus floridanus and Harpegnathos saltator.</title>
        <authorList>
            <person name="Bonasio R."/>
            <person name="Zhang G."/>
            <person name="Ye C."/>
            <person name="Mutti N.S."/>
            <person name="Fang X."/>
            <person name="Qin N."/>
            <person name="Donahue G."/>
            <person name="Yang P."/>
            <person name="Li Q."/>
            <person name="Li C."/>
            <person name="Zhang P."/>
            <person name="Huang Z."/>
            <person name="Berger S.L."/>
            <person name="Reinberg D."/>
            <person name="Wang J."/>
            <person name="Liebig J."/>
        </authorList>
    </citation>
    <scope>NUCLEOTIDE SEQUENCE [LARGE SCALE GENOMIC DNA]</scope>
    <source>
        <strain evidence="2">C129</strain>
    </source>
</reference>